<evidence type="ECO:0000256" key="6">
    <source>
        <dbReference type="SAM" id="SignalP"/>
    </source>
</evidence>
<dbReference type="RefSeq" id="WP_167270192.1">
    <property type="nucleotide sequence ID" value="NZ_JAASQJ010000002.1"/>
</dbReference>
<keyword evidence="3" id="KW-0964">Secreted</keyword>
<evidence type="ECO:0000256" key="2">
    <source>
        <dbReference type="ARBA" id="ARBA00022512"/>
    </source>
</evidence>
<feature type="signal peptide" evidence="6">
    <location>
        <begin position="1"/>
        <end position="20"/>
    </location>
</feature>
<name>A0ABX0UK74_9BACT</name>
<organism evidence="8 9">
    <name type="scientific">Dyadobacter arcticus</name>
    <dbReference type="NCBI Taxonomy" id="1078754"/>
    <lineage>
        <taxon>Bacteria</taxon>
        <taxon>Pseudomonadati</taxon>
        <taxon>Bacteroidota</taxon>
        <taxon>Cytophagia</taxon>
        <taxon>Cytophagales</taxon>
        <taxon>Spirosomataceae</taxon>
        <taxon>Dyadobacter</taxon>
    </lineage>
</organism>
<evidence type="ECO:0000256" key="3">
    <source>
        <dbReference type="ARBA" id="ARBA00022525"/>
    </source>
</evidence>
<dbReference type="InterPro" id="IPR026444">
    <property type="entry name" value="Secre_tail"/>
</dbReference>
<evidence type="ECO:0000259" key="7">
    <source>
        <dbReference type="Pfam" id="PF18962"/>
    </source>
</evidence>
<evidence type="ECO:0000313" key="8">
    <source>
        <dbReference type="EMBL" id="NIJ53242.1"/>
    </source>
</evidence>
<evidence type="ECO:0000313" key="9">
    <source>
        <dbReference type="Proteomes" id="UP001179181"/>
    </source>
</evidence>
<protein>
    <recommendedName>
        <fullName evidence="7">Secretion system C-terminal sorting domain-containing protein</fullName>
    </recommendedName>
</protein>
<dbReference type="Proteomes" id="UP001179181">
    <property type="component" value="Unassembled WGS sequence"/>
</dbReference>
<keyword evidence="2" id="KW-0134">Cell wall</keyword>
<comment type="subcellular location">
    <subcellularLocation>
        <location evidence="1">Secreted</location>
        <location evidence="1">Cell wall</location>
    </subcellularLocation>
</comment>
<dbReference type="InterPro" id="IPR051648">
    <property type="entry name" value="CWI-Assembly_Regulator"/>
</dbReference>
<dbReference type="InterPro" id="IPR036941">
    <property type="entry name" value="Rcpt_L-dom_sf"/>
</dbReference>
<dbReference type="PANTHER" id="PTHR31018">
    <property type="entry name" value="SPORULATION-SPECIFIC PROTEIN-RELATED"/>
    <property type="match status" value="1"/>
</dbReference>
<feature type="domain" description="Secretion system C-terminal sorting" evidence="7">
    <location>
        <begin position="400"/>
        <end position="458"/>
    </location>
</feature>
<evidence type="ECO:0000256" key="5">
    <source>
        <dbReference type="ARBA" id="ARBA00023180"/>
    </source>
</evidence>
<dbReference type="PANTHER" id="PTHR31018:SF3">
    <property type="entry name" value="RECEPTOR PROTEIN-TYROSINE KINASE"/>
    <property type="match status" value="1"/>
</dbReference>
<gene>
    <name evidence="8" type="ORF">FHS68_002412</name>
</gene>
<comment type="caution">
    <text evidence="8">The sequence shown here is derived from an EMBL/GenBank/DDBJ whole genome shotgun (WGS) entry which is preliminary data.</text>
</comment>
<dbReference type="Gene3D" id="3.80.20.20">
    <property type="entry name" value="Receptor L-domain"/>
    <property type="match status" value="2"/>
</dbReference>
<dbReference type="EMBL" id="JAASQJ010000002">
    <property type="protein sequence ID" value="NIJ53242.1"/>
    <property type="molecule type" value="Genomic_DNA"/>
</dbReference>
<dbReference type="SUPFAM" id="SSF52058">
    <property type="entry name" value="L domain-like"/>
    <property type="match status" value="2"/>
</dbReference>
<reference evidence="8 9" key="1">
    <citation type="submission" date="2020-03" db="EMBL/GenBank/DDBJ databases">
        <title>Genomic Encyclopedia of Type Strains, Phase IV (KMG-IV): sequencing the most valuable type-strain genomes for metagenomic binning, comparative biology and taxonomic classification.</title>
        <authorList>
            <person name="Goeker M."/>
        </authorList>
    </citation>
    <scope>NUCLEOTIDE SEQUENCE [LARGE SCALE GENOMIC DNA]</scope>
    <source>
        <strain evidence="8 9">DSM 102865</strain>
    </source>
</reference>
<keyword evidence="9" id="KW-1185">Reference proteome</keyword>
<accession>A0ABX0UK74</accession>
<dbReference type="Pfam" id="PF18962">
    <property type="entry name" value="Por_Secre_tail"/>
    <property type="match status" value="1"/>
</dbReference>
<keyword evidence="5" id="KW-0325">Glycoprotein</keyword>
<feature type="chain" id="PRO_5046089468" description="Secretion system C-terminal sorting domain-containing protein" evidence="6">
    <location>
        <begin position="21"/>
        <end position="466"/>
    </location>
</feature>
<sequence>MIRFVLLLFFLNTLIYNSQAQNCTVQQFDTQAKIDGFAAQYPGCTRISNTVDIAGDDITNLDGLSGLIYIGDFLHINNCPLLTDISGISSVTEIGGEINIENNPLLENLIGLEGLTSTNSNLRVVYNQTLNSISSLSGITLVKGFLSVGGNPALTSLSGLDNLTTINGAFSSGLNDNLVDLTGLNNLTYIGGFFNLIQNPKLTSVTALLKLTKVLDYVNVSNNAILTNLSGLDNIDPTFFYLRIENSPMLSVCGVKSICKYVSNSIASVSVLGNATGCGSREEILATSECEQILPVTLISFSGKNIPEGNLLEWQTSSELNNAGFSVESSLNAKKFAEIAFIEGNGTVNTTKNYSFTESMPRNLTYYRLKQSDFDKSFSYSKIIAVGKEDPANAVQQVNIYPNPARGELVIESSNKSQGYSLKSLNGYVIKEASSLPAKPIDTGYLPNGLYLLTVGKDVFKVMIAN</sequence>
<evidence type="ECO:0000256" key="1">
    <source>
        <dbReference type="ARBA" id="ARBA00004191"/>
    </source>
</evidence>
<proteinExistence type="predicted"/>
<evidence type="ECO:0000256" key="4">
    <source>
        <dbReference type="ARBA" id="ARBA00022729"/>
    </source>
</evidence>
<keyword evidence="4 6" id="KW-0732">Signal</keyword>